<evidence type="ECO:0000256" key="2">
    <source>
        <dbReference type="ARBA" id="ARBA00022630"/>
    </source>
</evidence>
<dbReference type="InterPro" id="IPR004792">
    <property type="entry name" value="BaiN-like"/>
</dbReference>
<dbReference type="InterPro" id="IPR055178">
    <property type="entry name" value="RsdA/BaiN/AoA(So)-like_dom"/>
</dbReference>
<organism evidence="7 8">
    <name type="scientific">Solibaculum intestinale</name>
    <dbReference type="NCBI Taxonomy" id="3133165"/>
    <lineage>
        <taxon>Bacteria</taxon>
        <taxon>Bacillati</taxon>
        <taxon>Bacillota</taxon>
        <taxon>Clostridia</taxon>
        <taxon>Eubacteriales</taxon>
        <taxon>Oscillospiraceae</taxon>
        <taxon>Solibaculum</taxon>
    </lineage>
</organism>
<keyword evidence="8" id="KW-1185">Reference proteome</keyword>
<evidence type="ECO:0000313" key="7">
    <source>
        <dbReference type="EMBL" id="MEQ2440833.1"/>
    </source>
</evidence>
<evidence type="ECO:0000256" key="4">
    <source>
        <dbReference type="SAM" id="SignalP"/>
    </source>
</evidence>
<evidence type="ECO:0000259" key="6">
    <source>
        <dbReference type="Pfam" id="PF22780"/>
    </source>
</evidence>
<gene>
    <name evidence="7" type="ORF">WMO26_08360</name>
</gene>
<dbReference type="NCBIfam" id="TIGR00275">
    <property type="entry name" value="aminoacetone oxidase family FAD-binding enzyme"/>
    <property type="match status" value="1"/>
</dbReference>
<dbReference type="SUPFAM" id="SSF160996">
    <property type="entry name" value="HI0933 insert domain-like"/>
    <property type="match status" value="1"/>
</dbReference>
<reference evidence="7 8" key="1">
    <citation type="submission" date="2024-03" db="EMBL/GenBank/DDBJ databases">
        <title>Human intestinal bacterial collection.</title>
        <authorList>
            <person name="Pauvert C."/>
            <person name="Hitch T.C.A."/>
            <person name="Clavel T."/>
        </authorList>
    </citation>
    <scope>NUCLEOTIDE SEQUENCE [LARGE SCALE GENOMIC DNA]</scope>
    <source>
        <strain evidence="7 8">CLA-JM-H44</strain>
    </source>
</reference>
<dbReference type="SUPFAM" id="SSF51905">
    <property type="entry name" value="FAD/NAD(P)-binding domain"/>
    <property type="match status" value="1"/>
</dbReference>
<dbReference type="InterPro" id="IPR036188">
    <property type="entry name" value="FAD/NAD-bd_sf"/>
</dbReference>
<dbReference type="Gene3D" id="3.50.50.60">
    <property type="entry name" value="FAD/NAD(P)-binding domain"/>
    <property type="match status" value="1"/>
</dbReference>
<sequence>MKPAVAIVGGGAAGLFAAVTAARAGAKVTVLEKADRVGRKLLATGNGRCNLTNLRASAADYHTDCPAAVKAVLEQLPPAQAVARFEQMGLLCREEEEGRVYPYSAQAAAVLDRLRFACAHLGVETESGFLVQSMEKSKGGFLLTDETGRRVRAGRVLLAAGGAAAPQLGGSSDGCRLLERFGHTVAPLTPALTPVKTDPARVKPLKGVRVRAAVTLLVDGKPGPRELGEVQFTEQGLSGIAVMQLSGRIGADTKGKHAFALSLDLMPDFTREEVRRLLTGRLSYAGEEPVSDFMIGLLPKRVGQMAAKEAGACLSQPAGSLPGGVWDKLARTLKDWRFEAKGTLSWPQAQVMAGGARLCEFDPYTLQSNRVVGLYAAGEVLNVDGPCGGYNLQWAWASGFAAGRGAATEGNRT</sequence>
<dbReference type="PANTHER" id="PTHR42887:SF2">
    <property type="entry name" value="OS12G0638800 PROTEIN"/>
    <property type="match status" value="1"/>
</dbReference>
<dbReference type="InterPro" id="IPR057661">
    <property type="entry name" value="RsdA/BaiN/AoA(So)_Rossmann"/>
</dbReference>
<evidence type="ECO:0000256" key="1">
    <source>
        <dbReference type="ARBA" id="ARBA00001974"/>
    </source>
</evidence>
<feature type="chain" id="PRO_5046749821" evidence="4">
    <location>
        <begin position="18"/>
        <end position="413"/>
    </location>
</feature>
<dbReference type="Gene3D" id="2.40.30.10">
    <property type="entry name" value="Translation factors"/>
    <property type="match status" value="1"/>
</dbReference>
<dbReference type="PANTHER" id="PTHR42887">
    <property type="entry name" value="OS12G0638800 PROTEIN"/>
    <property type="match status" value="1"/>
</dbReference>
<dbReference type="Gene3D" id="1.10.8.260">
    <property type="entry name" value="HI0933 insert domain-like"/>
    <property type="match status" value="1"/>
</dbReference>
<dbReference type="EMBL" id="JBBMFD010000013">
    <property type="protein sequence ID" value="MEQ2440833.1"/>
    <property type="molecule type" value="Genomic_DNA"/>
</dbReference>
<keyword evidence="2" id="KW-0285">Flavoprotein</keyword>
<dbReference type="InterPro" id="IPR023166">
    <property type="entry name" value="BaiN-like_dom_sf"/>
</dbReference>
<dbReference type="RefSeq" id="WP_349219563.1">
    <property type="nucleotide sequence ID" value="NZ_JBBMFD010000013.1"/>
</dbReference>
<dbReference type="Pfam" id="PF03486">
    <property type="entry name" value="HI0933_like"/>
    <property type="match status" value="1"/>
</dbReference>
<keyword evidence="3" id="KW-0274">FAD</keyword>
<name>A0ABV1E453_9FIRM</name>
<feature type="domain" description="RsdA/BaiN/AoA(So)-like insert" evidence="6">
    <location>
        <begin position="190"/>
        <end position="351"/>
    </location>
</feature>
<dbReference type="PRINTS" id="PR00411">
    <property type="entry name" value="PNDRDTASEI"/>
</dbReference>
<dbReference type="Proteomes" id="UP001489509">
    <property type="component" value="Unassembled WGS sequence"/>
</dbReference>
<feature type="domain" description="RsdA/BaiN/AoA(So)-like Rossmann fold-like" evidence="5">
    <location>
        <begin position="5"/>
        <end position="404"/>
    </location>
</feature>
<evidence type="ECO:0000259" key="5">
    <source>
        <dbReference type="Pfam" id="PF03486"/>
    </source>
</evidence>
<comment type="caution">
    <text evidence="7">The sequence shown here is derived from an EMBL/GenBank/DDBJ whole genome shotgun (WGS) entry which is preliminary data.</text>
</comment>
<evidence type="ECO:0000256" key="3">
    <source>
        <dbReference type="ARBA" id="ARBA00022827"/>
    </source>
</evidence>
<dbReference type="PRINTS" id="PR00368">
    <property type="entry name" value="FADPNR"/>
</dbReference>
<comment type="cofactor">
    <cofactor evidence="1">
        <name>FAD</name>
        <dbReference type="ChEBI" id="CHEBI:57692"/>
    </cofactor>
</comment>
<keyword evidence="4" id="KW-0732">Signal</keyword>
<dbReference type="Pfam" id="PF22780">
    <property type="entry name" value="HI0933_like_1st"/>
    <property type="match status" value="1"/>
</dbReference>
<protein>
    <submittedName>
        <fullName evidence="7">Aminoacetone oxidase family FAD-binding enzyme</fullName>
    </submittedName>
</protein>
<evidence type="ECO:0000313" key="8">
    <source>
        <dbReference type="Proteomes" id="UP001489509"/>
    </source>
</evidence>
<accession>A0ABV1E453</accession>
<feature type="signal peptide" evidence="4">
    <location>
        <begin position="1"/>
        <end position="17"/>
    </location>
</feature>
<proteinExistence type="predicted"/>